<sequence>MKENFQSIDKDLITNLKFPKSDVLTDDVQKKLRKLNLEKALMLGNTEKTKFNIYFEDESNKFKVETTIWGLTEERVILKKGVTLPIRRIHHLD</sequence>
<name>A0A401XJP8_9FLAO</name>
<organism evidence="1 2">
    <name type="scientific">Thermaurantimonas aggregans</name>
    <dbReference type="NCBI Taxonomy" id="2173829"/>
    <lineage>
        <taxon>Bacteria</taxon>
        <taxon>Pseudomonadati</taxon>
        <taxon>Bacteroidota</taxon>
        <taxon>Flavobacteriia</taxon>
        <taxon>Flavobacteriales</taxon>
        <taxon>Schleiferiaceae</taxon>
        <taxon>Thermaurantimonas</taxon>
    </lineage>
</organism>
<accession>A0A401XJP8</accession>
<evidence type="ECO:0000313" key="1">
    <source>
        <dbReference type="EMBL" id="GCD77257.1"/>
    </source>
</evidence>
<reference evidence="1 2" key="1">
    <citation type="submission" date="2018-11" db="EMBL/GenBank/DDBJ databases">
        <title>Schleiferia aggregans sp. nov., a moderately thermophilic heterotrophic bacterium isolated from microbial mats at a terrestrial hot spring.</title>
        <authorList>
            <person name="Iino T."/>
            <person name="Ohkuma M."/>
            <person name="Haruta S."/>
        </authorList>
    </citation>
    <scope>NUCLEOTIDE SEQUENCE [LARGE SCALE GENOMIC DNA]</scope>
    <source>
        <strain evidence="1 2">LA</strain>
    </source>
</reference>
<dbReference type="AlphaFoldDB" id="A0A401XJP8"/>
<dbReference type="OrthoDB" id="982075at2"/>
<proteinExistence type="predicted"/>
<keyword evidence="2" id="KW-1185">Reference proteome</keyword>
<dbReference type="Proteomes" id="UP000286715">
    <property type="component" value="Unassembled WGS sequence"/>
</dbReference>
<dbReference type="RefSeq" id="WP_124397318.1">
    <property type="nucleotide sequence ID" value="NZ_BHZE01000005.1"/>
</dbReference>
<comment type="caution">
    <text evidence="1">The sequence shown here is derived from an EMBL/GenBank/DDBJ whole genome shotgun (WGS) entry which is preliminary data.</text>
</comment>
<gene>
    <name evidence="1" type="ORF">JCM31826_07390</name>
</gene>
<dbReference type="EMBL" id="BHZE01000005">
    <property type="protein sequence ID" value="GCD77257.1"/>
    <property type="molecule type" value="Genomic_DNA"/>
</dbReference>
<protein>
    <submittedName>
        <fullName evidence="1">Uncharacterized protein</fullName>
    </submittedName>
</protein>
<evidence type="ECO:0000313" key="2">
    <source>
        <dbReference type="Proteomes" id="UP000286715"/>
    </source>
</evidence>